<dbReference type="Gene3D" id="1.25.10.10">
    <property type="entry name" value="Leucine-rich Repeat Variant"/>
    <property type="match status" value="1"/>
</dbReference>
<evidence type="ECO:0008006" key="3">
    <source>
        <dbReference type="Google" id="ProtNLM"/>
    </source>
</evidence>
<evidence type="ECO:0000313" key="1">
    <source>
        <dbReference type="EMBL" id="SMC20800.1"/>
    </source>
</evidence>
<dbReference type="EMBL" id="FWXF01000004">
    <property type="protein sequence ID" value="SMC20800.1"/>
    <property type="molecule type" value="Genomic_DNA"/>
</dbReference>
<evidence type="ECO:0000313" key="2">
    <source>
        <dbReference type="Proteomes" id="UP000192783"/>
    </source>
</evidence>
<dbReference type="InterPro" id="IPR016024">
    <property type="entry name" value="ARM-type_fold"/>
</dbReference>
<dbReference type="SUPFAM" id="SSF48371">
    <property type="entry name" value="ARM repeat"/>
    <property type="match status" value="1"/>
</dbReference>
<reference evidence="1 2" key="1">
    <citation type="submission" date="2017-04" db="EMBL/GenBank/DDBJ databases">
        <authorList>
            <person name="Afonso C.L."/>
            <person name="Miller P.J."/>
            <person name="Scott M.A."/>
            <person name="Spackman E."/>
            <person name="Goraichik I."/>
            <person name="Dimitrov K.M."/>
            <person name="Suarez D.L."/>
            <person name="Swayne D.E."/>
        </authorList>
    </citation>
    <scope>NUCLEOTIDE SEQUENCE [LARGE SCALE GENOMIC DNA]</scope>
    <source>
        <strain evidence="1 2">DSM 13146</strain>
    </source>
</reference>
<keyword evidence="2" id="KW-1185">Reference proteome</keyword>
<sequence>MNGSTGGIGRRKRQVAERLRDPRFGDHLDQWAHEDARKMINPLISFFCSTDETMRWHAVSAAGVLLASLAQKDAESARVVIRRFLWSLNDESGGIGWGVPEAMGEALARSALLAREYGRILLSFIKEDENYLEHLPLQQGALWAVARFAQVRSDLAAQALPDVRRHLNNPDPHFRALALWILTAWGGQEDLPAVQSLQDDVAPVRLYRNEEFHETTVGALAHEAARCIRRCLNDS</sequence>
<dbReference type="InterPro" id="IPR011989">
    <property type="entry name" value="ARM-like"/>
</dbReference>
<dbReference type="AlphaFoldDB" id="A0A1W1XAD1"/>
<name>A0A1W1XAD1_9BACT</name>
<dbReference type="Proteomes" id="UP000192783">
    <property type="component" value="Unassembled WGS sequence"/>
</dbReference>
<accession>A0A1W1XAD1</accession>
<dbReference type="InterPro" id="IPR054701">
    <property type="entry name" value="DVU0298-like"/>
</dbReference>
<organism evidence="1 2">
    <name type="scientific">Desulfacinum hydrothermale DSM 13146</name>
    <dbReference type="NCBI Taxonomy" id="1121390"/>
    <lineage>
        <taxon>Bacteria</taxon>
        <taxon>Pseudomonadati</taxon>
        <taxon>Thermodesulfobacteriota</taxon>
        <taxon>Syntrophobacteria</taxon>
        <taxon>Syntrophobacterales</taxon>
        <taxon>Syntrophobacteraceae</taxon>
        <taxon>Desulfacinum</taxon>
    </lineage>
</organism>
<gene>
    <name evidence="1" type="ORF">SAMN02746041_01014</name>
</gene>
<dbReference type="RefSeq" id="WP_084056789.1">
    <property type="nucleotide sequence ID" value="NZ_FWXF01000004.1"/>
</dbReference>
<proteinExistence type="predicted"/>
<dbReference type="NCBIfam" id="NF045662">
    <property type="entry name" value="DVU0298_fam"/>
    <property type="match status" value="1"/>
</dbReference>
<dbReference type="OrthoDB" id="5430983at2"/>
<protein>
    <recommendedName>
        <fullName evidence="3">HEAT-like repeat-containing protein</fullName>
    </recommendedName>
</protein>
<dbReference type="STRING" id="1121390.SAMN02746041_01014"/>